<evidence type="ECO:0000313" key="6">
    <source>
        <dbReference type="EMBL" id="OGE94435.1"/>
    </source>
</evidence>
<evidence type="ECO:0000256" key="1">
    <source>
        <dbReference type="ARBA" id="ARBA00022670"/>
    </source>
</evidence>
<accession>A0A1F5PWZ5</accession>
<dbReference type="AlphaFoldDB" id="A0A1F5PWZ5"/>
<dbReference type="GO" id="GO:0006508">
    <property type="term" value="P:proteolysis"/>
    <property type="evidence" value="ECO:0007669"/>
    <property type="project" value="UniProtKB-KW"/>
</dbReference>
<dbReference type="STRING" id="1817841.A3B10_01385"/>
<sequence>MTSTNYRLIAILALFVFGGVVVAKVYPNYQKPCRHPIEYSLGSFDDSFKISQSRFLQSIAEAEQVWEAAINQQLFEYSSSQGELKINLVYDYRQEATDKLKRLGYKIETTQSSYNNLKARYDTQTQSYSEKKTALDLKVAQFETRKQAYEDKVQYWNTHGGASKQETVRLNAEYQTLIALASQINLEKDSLNSLVEEINALVNILNSLAAQLNLNVSSYNTIGQSRGGEFEEGVYVKDSSGISINIYEFSDEKQLFRLLAHELGHALGLEHLDNPEAIMYRLNQGQNEKLTEDDLTELKRLCRISP</sequence>
<dbReference type="InterPro" id="IPR021190">
    <property type="entry name" value="Pept_M10A"/>
</dbReference>
<organism evidence="6 7">
    <name type="scientific">Candidatus Doudnabacteria bacterium RIFCSPLOWO2_01_FULL_44_21</name>
    <dbReference type="NCBI Taxonomy" id="1817841"/>
    <lineage>
        <taxon>Bacteria</taxon>
        <taxon>Candidatus Doudnaibacteriota</taxon>
    </lineage>
</organism>
<keyword evidence="1" id="KW-0645">Protease</keyword>
<comment type="caution">
    <text evidence="6">The sequence shown here is derived from an EMBL/GenBank/DDBJ whole genome shotgun (WGS) entry which is preliminary data.</text>
</comment>
<keyword evidence="2" id="KW-0479">Metal-binding</keyword>
<dbReference type="EMBL" id="MFFB01000018">
    <property type="protein sequence ID" value="OGE94435.1"/>
    <property type="molecule type" value="Genomic_DNA"/>
</dbReference>
<evidence type="ECO:0000256" key="2">
    <source>
        <dbReference type="ARBA" id="ARBA00022723"/>
    </source>
</evidence>
<dbReference type="Gene3D" id="3.40.390.10">
    <property type="entry name" value="Collagenase (Catalytic Domain)"/>
    <property type="match status" value="1"/>
</dbReference>
<reference evidence="6 7" key="1">
    <citation type="journal article" date="2016" name="Nat. Commun.">
        <title>Thousands of microbial genomes shed light on interconnected biogeochemical processes in an aquifer system.</title>
        <authorList>
            <person name="Anantharaman K."/>
            <person name="Brown C.T."/>
            <person name="Hug L.A."/>
            <person name="Sharon I."/>
            <person name="Castelle C.J."/>
            <person name="Probst A.J."/>
            <person name="Thomas B.C."/>
            <person name="Singh A."/>
            <person name="Wilkins M.J."/>
            <person name="Karaoz U."/>
            <person name="Brodie E.L."/>
            <person name="Williams K.H."/>
            <person name="Hubbard S.S."/>
            <person name="Banfield J.F."/>
        </authorList>
    </citation>
    <scope>NUCLEOTIDE SEQUENCE [LARGE SCALE GENOMIC DNA]</scope>
</reference>
<dbReference type="InterPro" id="IPR001818">
    <property type="entry name" value="Pept_M10_metallopeptidase"/>
</dbReference>
<feature type="domain" description="Peptidase M10 metallopeptidase" evidence="5">
    <location>
        <begin position="38"/>
        <end position="301"/>
    </location>
</feature>
<proteinExistence type="predicted"/>
<evidence type="ECO:0000256" key="4">
    <source>
        <dbReference type="ARBA" id="ARBA00022833"/>
    </source>
</evidence>
<dbReference type="GO" id="GO:0004222">
    <property type="term" value="F:metalloendopeptidase activity"/>
    <property type="evidence" value="ECO:0007669"/>
    <property type="project" value="InterPro"/>
</dbReference>
<keyword evidence="3" id="KW-0378">Hydrolase</keyword>
<protein>
    <recommendedName>
        <fullName evidence="5">Peptidase M10 metallopeptidase domain-containing protein</fullName>
    </recommendedName>
</protein>
<evidence type="ECO:0000256" key="3">
    <source>
        <dbReference type="ARBA" id="ARBA00022801"/>
    </source>
</evidence>
<dbReference type="GO" id="GO:0008270">
    <property type="term" value="F:zinc ion binding"/>
    <property type="evidence" value="ECO:0007669"/>
    <property type="project" value="InterPro"/>
</dbReference>
<dbReference type="PRINTS" id="PR00138">
    <property type="entry name" value="MATRIXIN"/>
</dbReference>
<evidence type="ECO:0000259" key="5">
    <source>
        <dbReference type="Pfam" id="PF00413"/>
    </source>
</evidence>
<keyword evidence="4" id="KW-0862">Zinc</keyword>
<gene>
    <name evidence="6" type="ORF">A3B10_01385</name>
</gene>
<evidence type="ECO:0000313" key="7">
    <source>
        <dbReference type="Proteomes" id="UP000177281"/>
    </source>
</evidence>
<dbReference type="SUPFAM" id="SSF55486">
    <property type="entry name" value="Metalloproteases ('zincins'), catalytic domain"/>
    <property type="match status" value="2"/>
</dbReference>
<dbReference type="InterPro" id="IPR024079">
    <property type="entry name" value="MetalloPept_cat_dom_sf"/>
</dbReference>
<dbReference type="Pfam" id="PF00413">
    <property type="entry name" value="Peptidase_M10"/>
    <property type="match status" value="1"/>
</dbReference>
<name>A0A1F5PWZ5_9BACT</name>
<dbReference type="GO" id="GO:0031012">
    <property type="term" value="C:extracellular matrix"/>
    <property type="evidence" value="ECO:0007669"/>
    <property type="project" value="InterPro"/>
</dbReference>
<dbReference type="Proteomes" id="UP000177281">
    <property type="component" value="Unassembled WGS sequence"/>
</dbReference>